<sequence length="1105" mass="121713">MSKLYALLAGINQYHPQSRVPSLQGCHNDVLHLQQFLEQVFPAQQREIKVFLDEQATYDQIVGGFGADHLLKAGKEDTVLFVFSGHGSREPAASELTRYFPEGMLETLVCYDSRLPGHNDLADKEMAVLIEQVAKTGAHVVVILDSCHSGSATRFAPDVQLGSARHTTSRSLPRTYKDYLQGYFEARFPGGEGFYLPASRHILLSACDRKEKAYELSGTPGGAFSHYLLKVLQESQGKIAYADLYTACRLEMAKVSDQQHPQFETYGFFNGCEGFLKLGGGVATPGYKLYNLDGQWKITAGAINGLPASPDKVSVFEVWQDGNMLGHAQTQSVGLDESIVAPDFNANPLMQYECRAISISVLPQGYALKTAKPEQKDLVEKALQTFQPVYFSLQENITQAPYTLEVKRDEIRIIRNADGFVVRTLEGDNLDPMLQDAFEKLETIGRWEKTLQLENEATGIKAEEVQLILAELDAEGEVVRKTAAAEVIVEVLVSGGKEQPVPFRIEVRNNHPSWSYHCALFYASGSYGFMPAGFNEEVPAQKTIWAMDRDANGNRFDFKLNGKPEATDILKLFISTQKIDAHLLEIKGFVPGETVSYWTKRGAKELPATAASRDIMGLSAGTGNAVIRQTDWRTNTMRIKCVARLAEVGPGNVSLPEAGITVLGHPALTAGLELSAVANTSRNIEDMVAIIDLANNYDMEILPLGTASRGTATPNMLTLTDIRNTETLTAHPLQLEIAANLVTNGEAEEYLLPVTFDGVHFLPVGEVTPMDNGKVRVDITHIPDMQDLRRKSLGKALKLCFLKLVFKRKDLQYLRWVDYSKAEVERMESGLKGKVQAAEDIVLMIHGIIGDTKEMAESLREAYGANGKSLVMTFDYENLNTSIEDTAGLLLDKLREAGITINGNKKITIVAHSMGGLVTRYLVEHLSGRAFVKRVILLGTPSAGAAIARVTAYRDVAVMLLSLGLNAPIGKMAIAVLLGILRNTKWITPTLEEMDMEKSVFLKNLAKSADPGIPYYLIAGNVADYLQKNIEQQNLMDKMYKLGARLSYGNEPNDIAVSQTSVYAVPEGRNPAVVSHEVACHHMNYFIDTDSKKVLYDILSNGTPR</sequence>
<feature type="domain" description="Peptidase C14 caspase" evidence="1">
    <location>
        <begin position="5"/>
        <end position="264"/>
    </location>
</feature>
<comment type="caution">
    <text evidence="3">The sequence shown here is derived from an EMBL/GenBank/DDBJ whole genome shotgun (WGS) entry which is preliminary data.</text>
</comment>
<gene>
    <name evidence="3" type="ORF">ABR189_06795</name>
</gene>
<dbReference type="PANTHER" id="PTHR48104">
    <property type="entry name" value="METACASPASE-4"/>
    <property type="match status" value="1"/>
</dbReference>
<keyword evidence="4" id="KW-1185">Reference proteome</keyword>
<evidence type="ECO:0000313" key="4">
    <source>
        <dbReference type="Proteomes" id="UP001549749"/>
    </source>
</evidence>
<dbReference type="RefSeq" id="WP_354659708.1">
    <property type="nucleotide sequence ID" value="NZ_JBEXAC010000001.1"/>
</dbReference>
<dbReference type="InterPro" id="IPR050452">
    <property type="entry name" value="Metacaspase"/>
</dbReference>
<dbReference type="Gene3D" id="3.40.50.1820">
    <property type="entry name" value="alpha/beta hydrolase"/>
    <property type="match status" value="1"/>
</dbReference>
<dbReference type="PANTHER" id="PTHR48104:SF30">
    <property type="entry name" value="METACASPASE-1"/>
    <property type="match status" value="1"/>
</dbReference>
<dbReference type="Proteomes" id="UP001549749">
    <property type="component" value="Unassembled WGS sequence"/>
</dbReference>
<dbReference type="Gene3D" id="3.40.50.1460">
    <property type="match status" value="1"/>
</dbReference>
<accession>A0ABV2T214</accession>
<organism evidence="3 4">
    <name type="scientific">Chitinophaga defluvii</name>
    <dbReference type="NCBI Taxonomy" id="3163343"/>
    <lineage>
        <taxon>Bacteria</taxon>
        <taxon>Pseudomonadati</taxon>
        <taxon>Bacteroidota</taxon>
        <taxon>Chitinophagia</taxon>
        <taxon>Chitinophagales</taxon>
        <taxon>Chitinophagaceae</taxon>
        <taxon>Chitinophaga</taxon>
    </lineage>
</organism>
<reference evidence="3 4" key="1">
    <citation type="submission" date="2024-06" db="EMBL/GenBank/DDBJ databases">
        <title>Chitinophaga defluvii sp. nov., isolated from municipal sewage.</title>
        <authorList>
            <person name="Zhang L."/>
        </authorList>
    </citation>
    <scope>NUCLEOTIDE SEQUENCE [LARGE SCALE GENOMIC DNA]</scope>
    <source>
        <strain evidence="3 4">H8</strain>
    </source>
</reference>
<dbReference type="Pfam" id="PF24096">
    <property type="entry name" value="DUF7379"/>
    <property type="match status" value="1"/>
</dbReference>
<dbReference type="InterPro" id="IPR029058">
    <property type="entry name" value="AB_hydrolase_fold"/>
</dbReference>
<dbReference type="InterPro" id="IPR029030">
    <property type="entry name" value="Caspase-like_dom_sf"/>
</dbReference>
<dbReference type="SUPFAM" id="SSF52129">
    <property type="entry name" value="Caspase-like"/>
    <property type="match status" value="1"/>
</dbReference>
<dbReference type="SUPFAM" id="SSF53474">
    <property type="entry name" value="alpha/beta-Hydrolases"/>
    <property type="match status" value="1"/>
</dbReference>
<feature type="domain" description="DUF7379" evidence="2">
    <location>
        <begin position="843"/>
        <end position="966"/>
    </location>
</feature>
<dbReference type="Pfam" id="PF00656">
    <property type="entry name" value="Peptidase_C14"/>
    <property type="match status" value="1"/>
</dbReference>
<dbReference type="EMBL" id="JBEXAC010000001">
    <property type="protein sequence ID" value="MET6997068.1"/>
    <property type="molecule type" value="Genomic_DNA"/>
</dbReference>
<evidence type="ECO:0000313" key="3">
    <source>
        <dbReference type="EMBL" id="MET6997068.1"/>
    </source>
</evidence>
<evidence type="ECO:0000259" key="2">
    <source>
        <dbReference type="Pfam" id="PF24096"/>
    </source>
</evidence>
<evidence type="ECO:0000259" key="1">
    <source>
        <dbReference type="Pfam" id="PF00656"/>
    </source>
</evidence>
<protein>
    <submittedName>
        <fullName evidence="3">Caspase family protein</fullName>
    </submittedName>
</protein>
<dbReference type="InterPro" id="IPR055803">
    <property type="entry name" value="DUF7379"/>
</dbReference>
<name>A0ABV2T214_9BACT</name>
<proteinExistence type="predicted"/>
<dbReference type="InterPro" id="IPR011600">
    <property type="entry name" value="Pept_C14_caspase"/>
</dbReference>